<feature type="transmembrane region" description="Helical" evidence="1">
    <location>
        <begin position="24"/>
        <end position="41"/>
    </location>
</feature>
<proteinExistence type="predicted"/>
<gene>
    <name evidence="2" type="ORF">HLB44_30405</name>
</gene>
<keyword evidence="1" id="KW-1133">Transmembrane helix</keyword>
<dbReference type="Proteomes" id="UP000737171">
    <property type="component" value="Unassembled WGS sequence"/>
</dbReference>
<evidence type="ECO:0000313" key="2">
    <source>
        <dbReference type="EMBL" id="NRF71312.1"/>
    </source>
</evidence>
<protein>
    <submittedName>
        <fullName evidence="2">Uncharacterized protein</fullName>
    </submittedName>
</protein>
<feature type="transmembrane region" description="Helical" evidence="1">
    <location>
        <begin position="70"/>
        <end position="92"/>
    </location>
</feature>
<keyword evidence="3" id="KW-1185">Reference proteome</keyword>
<sequence>MLSVSLLAAGAAYSNLTPLRGTRGSVCLVVLATGFVLLLALSEKDGDLAFEALLAFAFIAGAFSRKCRALLAPLVCIAFIFLLTLFATFFALTPGTCANVLDAIEAGGVSPVIVSTSMVAIAIPFYAATRVPKIVLCAYRAGIISDISLMAALGVSLATFLIVLAADGPKRPLWHLVLVWLAWVAAIIGGYVTTLGRIAKPAATRTLLMLRVFSSTTRQRDLLENLQTQWRYFGPILEIGGPDLATLNVDARKVVQYLAGTGHEEFLRGGTLLLGADREGRFHVNEVFCLQSNWQATVGSLMEISDVILMDLRGFKSGRSGVEFELELLIKTSAIDRAVLVGDKETQWLAVGDIVGPRAGARICEDTDVFAACMDALQAKSVRDRS</sequence>
<feature type="transmembrane region" description="Helical" evidence="1">
    <location>
        <begin position="104"/>
        <end position="127"/>
    </location>
</feature>
<accession>A0ABX2ERH1</accession>
<organism evidence="2 3">
    <name type="scientific">Pseudaquabacterium terrae</name>
    <dbReference type="NCBI Taxonomy" id="2732868"/>
    <lineage>
        <taxon>Bacteria</taxon>
        <taxon>Pseudomonadati</taxon>
        <taxon>Pseudomonadota</taxon>
        <taxon>Betaproteobacteria</taxon>
        <taxon>Burkholderiales</taxon>
        <taxon>Sphaerotilaceae</taxon>
        <taxon>Pseudaquabacterium</taxon>
    </lineage>
</organism>
<keyword evidence="1" id="KW-0472">Membrane</keyword>
<evidence type="ECO:0000313" key="3">
    <source>
        <dbReference type="Proteomes" id="UP000737171"/>
    </source>
</evidence>
<feature type="transmembrane region" description="Helical" evidence="1">
    <location>
        <begin position="173"/>
        <end position="192"/>
    </location>
</feature>
<reference evidence="2 3" key="1">
    <citation type="submission" date="2020-05" db="EMBL/GenBank/DDBJ databases">
        <title>Aquincola sp. isolate from soil.</title>
        <authorList>
            <person name="Han J."/>
            <person name="Kim D.-U."/>
        </authorList>
    </citation>
    <scope>NUCLEOTIDE SEQUENCE [LARGE SCALE GENOMIC DNA]</scope>
    <source>
        <strain evidence="2 3">S2</strain>
    </source>
</reference>
<dbReference type="EMBL" id="JABRWJ010000011">
    <property type="protein sequence ID" value="NRF71312.1"/>
    <property type="molecule type" value="Genomic_DNA"/>
</dbReference>
<keyword evidence="1" id="KW-0812">Transmembrane</keyword>
<feature type="transmembrane region" description="Helical" evidence="1">
    <location>
        <begin position="147"/>
        <end position="166"/>
    </location>
</feature>
<evidence type="ECO:0000256" key="1">
    <source>
        <dbReference type="SAM" id="Phobius"/>
    </source>
</evidence>
<name>A0ABX2ERH1_9BURK</name>
<comment type="caution">
    <text evidence="2">The sequence shown here is derived from an EMBL/GenBank/DDBJ whole genome shotgun (WGS) entry which is preliminary data.</text>
</comment>